<dbReference type="PANTHER" id="PTHR15071">
    <property type="entry name" value="MANNOSE-6-PHOSPHATE RECEPTOR FAMILY MEMBER"/>
    <property type="match status" value="1"/>
</dbReference>
<keyword evidence="11" id="KW-1185">Reference proteome</keyword>
<keyword evidence="5 8" id="KW-1133">Transmembrane helix</keyword>
<evidence type="ECO:0000256" key="5">
    <source>
        <dbReference type="ARBA" id="ARBA00022989"/>
    </source>
</evidence>
<protein>
    <recommendedName>
        <fullName evidence="9">MRH domain-containing protein</fullName>
    </recommendedName>
</protein>
<accession>A0A1J4JWL5</accession>
<feature type="transmembrane region" description="Helical" evidence="8">
    <location>
        <begin position="570"/>
        <end position="590"/>
    </location>
</feature>
<dbReference type="Proteomes" id="UP000179807">
    <property type="component" value="Unassembled WGS sequence"/>
</dbReference>
<keyword evidence="2" id="KW-0813">Transport</keyword>
<gene>
    <name evidence="10" type="ORF">TRFO_29911</name>
</gene>
<dbReference type="InterPro" id="IPR044865">
    <property type="entry name" value="MRH_dom"/>
</dbReference>
<sequence>MILITFLSLAVSTDYNIIRGNCEVLLDKYFFSMIDFKDMDSIQYRPTSSEFAYILRLCSDGATTDIDYFDVFLIQMSSKTGKSVNVITQNSFDYRPLNTANISEGFIYYADSEPFESPKDQSIRTLDLEIQIRCDPSITTLDIQNLIEFSVTDSISAGKFIAKFNHSFGCPKATHPTPTPTPAFQVDCEYIDRLDSDPKRGIWADLSFMNDGPYGIKTIQNVAGVNHYLYFQPCERIQCPPNFICPTKIEYSSAWLCNESLHCDSFGVSNEEYDFRPIDSDLTKGMVLRFDDKQLDRSFELTLTCLEDYPDGHIKWDTKSASISSSSVKVSGKTKEVCLKPIPTTTPHPQAKCTFENEQGNYKVSIDLEKLNKGQGTGWTADVSVMAGHESYPPSKLIYQPCGSVICPADAFCNGDEDAEIWLCFDNDGTLECDGYGLLKYNMTLELFDDDDLSDGVQASYFGDGKRRANVIYQCNENLAEGSLGLPESVNLDYRTLSFFIQSKDVCPKQISPTTTSTTQTKTLSPTLTNTITHTQTQTQTFTKTAPPTLTATVSPEPEPEKRSNAGGGAYFLLIVFCAAILYVVIGILFEFVKSGAVALPNASFWSEFYLCVEEAILFIGSCGKKKGGTQYDKI</sequence>
<organism evidence="10 11">
    <name type="scientific">Tritrichomonas foetus</name>
    <dbReference type="NCBI Taxonomy" id="1144522"/>
    <lineage>
        <taxon>Eukaryota</taxon>
        <taxon>Metamonada</taxon>
        <taxon>Parabasalia</taxon>
        <taxon>Tritrichomonadida</taxon>
        <taxon>Tritrichomonadidae</taxon>
        <taxon>Tritrichomonas</taxon>
    </lineage>
</organism>
<keyword evidence="7" id="KW-1015">Disulfide bond</keyword>
<comment type="subcellular location">
    <subcellularLocation>
        <location evidence="1">Endomembrane system</location>
    </subcellularLocation>
</comment>
<proteinExistence type="predicted"/>
<keyword evidence="4" id="KW-0732">Signal</keyword>
<reference evidence="10" key="1">
    <citation type="submission" date="2016-10" db="EMBL/GenBank/DDBJ databases">
        <authorList>
            <person name="Benchimol M."/>
            <person name="Almeida L.G."/>
            <person name="Vasconcelos A.T."/>
            <person name="Perreira-Neves A."/>
            <person name="Rosa I.A."/>
            <person name="Tasca T."/>
            <person name="Bogo M.R."/>
            <person name="de Souza W."/>
        </authorList>
    </citation>
    <scope>NUCLEOTIDE SEQUENCE [LARGE SCALE GENOMIC DNA]</scope>
    <source>
        <strain evidence="10">K</strain>
    </source>
</reference>
<dbReference type="VEuPathDB" id="TrichDB:TRFO_29911"/>
<dbReference type="AlphaFoldDB" id="A0A1J4JWL5"/>
<keyword evidence="3 8" id="KW-0812">Transmembrane</keyword>
<evidence type="ECO:0000313" key="10">
    <source>
        <dbReference type="EMBL" id="OHT02840.1"/>
    </source>
</evidence>
<dbReference type="GeneID" id="94841750"/>
<keyword evidence="6 8" id="KW-0472">Membrane</keyword>
<dbReference type="EMBL" id="MLAK01000850">
    <property type="protein sequence ID" value="OHT02840.1"/>
    <property type="molecule type" value="Genomic_DNA"/>
</dbReference>
<dbReference type="SUPFAM" id="SSF50911">
    <property type="entry name" value="Mannose 6-phosphate receptor domain"/>
    <property type="match status" value="1"/>
</dbReference>
<feature type="domain" description="MRH" evidence="9">
    <location>
        <begin position="186"/>
        <end position="340"/>
    </location>
</feature>
<dbReference type="GO" id="GO:0000139">
    <property type="term" value="C:Golgi membrane"/>
    <property type="evidence" value="ECO:0007669"/>
    <property type="project" value="UniProtKB-SubCell"/>
</dbReference>
<evidence type="ECO:0000313" key="11">
    <source>
        <dbReference type="Proteomes" id="UP000179807"/>
    </source>
</evidence>
<evidence type="ECO:0000256" key="6">
    <source>
        <dbReference type="ARBA" id="ARBA00023136"/>
    </source>
</evidence>
<dbReference type="OrthoDB" id="10560145at2759"/>
<evidence type="ECO:0000259" key="9">
    <source>
        <dbReference type="PROSITE" id="PS51914"/>
    </source>
</evidence>
<evidence type="ECO:0000256" key="1">
    <source>
        <dbReference type="ARBA" id="ARBA00004308"/>
    </source>
</evidence>
<evidence type="ECO:0000256" key="4">
    <source>
        <dbReference type="ARBA" id="ARBA00022729"/>
    </source>
</evidence>
<comment type="caution">
    <text evidence="10">The sequence shown here is derived from an EMBL/GenBank/DDBJ whole genome shotgun (WGS) entry which is preliminary data.</text>
</comment>
<dbReference type="RefSeq" id="XP_068355976.1">
    <property type="nucleotide sequence ID" value="XM_068507046.1"/>
</dbReference>
<dbReference type="GO" id="GO:0010008">
    <property type="term" value="C:endosome membrane"/>
    <property type="evidence" value="ECO:0007669"/>
    <property type="project" value="UniProtKB-SubCell"/>
</dbReference>
<name>A0A1J4JWL5_9EUKA</name>
<evidence type="ECO:0000256" key="3">
    <source>
        <dbReference type="ARBA" id="ARBA00022692"/>
    </source>
</evidence>
<feature type="domain" description="MRH" evidence="9">
    <location>
        <begin position="351"/>
        <end position="509"/>
    </location>
</feature>
<evidence type="ECO:0000256" key="2">
    <source>
        <dbReference type="ARBA" id="ARBA00022448"/>
    </source>
</evidence>
<evidence type="ECO:0000256" key="7">
    <source>
        <dbReference type="ARBA" id="ARBA00023157"/>
    </source>
</evidence>
<dbReference type="PROSITE" id="PS51914">
    <property type="entry name" value="MRH"/>
    <property type="match status" value="2"/>
</dbReference>
<dbReference type="InterPro" id="IPR009011">
    <property type="entry name" value="Man6P_isomerase_rcpt-bd_dom_sf"/>
</dbReference>
<dbReference type="PANTHER" id="PTHR15071:SF0">
    <property type="entry name" value="MANNOSE 6-PHOSPHATE RECEPTOR-LIKE PROTEIN 1"/>
    <property type="match status" value="1"/>
</dbReference>
<evidence type="ECO:0000256" key="8">
    <source>
        <dbReference type="SAM" id="Phobius"/>
    </source>
</evidence>